<dbReference type="AlphaFoldDB" id="A0A7Y7XBV0"/>
<evidence type="ECO:0000313" key="1">
    <source>
        <dbReference type="EMBL" id="NWB97034.1"/>
    </source>
</evidence>
<dbReference type="Proteomes" id="UP000539985">
    <property type="component" value="Unassembled WGS sequence"/>
</dbReference>
<protein>
    <submittedName>
        <fullName evidence="1">Uncharacterized protein</fullName>
    </submittedName>
</protein>
<proteinExistence type="predicted"/>
<reference evidence="1 2" key="1">
    <citation type="submission" date="2020-04" db="EMBL/GenBank/DDBJ databases">
        <title>Molecular characterization of pseudomonads from Agaricus bisporus reveal novel blotch 2 pathogens in Western Europe.</title>
        <authorList>
            <person name="Taparia T."/>
            <person name="Krijger M."/>
            <person name="Haynes E."/>
            <person name="Elpinstone J.G."/>
            <person name="Noble R."/>
            <person name="Van Der Wolf J."/>
        </authorList>
    </citation>
    <scope>NUCLEOTIDE SEQUENCE [LARGE SCALE GENOMIC DNA]</scope>
    <source>
        <strain evidence="1 2">H7001</strain>
    </source>
</reference>
<dbReference type="RefSeq" id="WP_177102518.1">
    <property type="nucleotide sequence ID" value="NZ_JACAQB010000006.1"/>
</dbReference>
<sequence>MGMDEEFLEVNDLDWFASCQDGSLAHFATRGRGAVPLTVRRSISVYKEIYDYFCSMEASVNVEVVESNLPEFICDVQRQRYLQSFINMASKGLFSYDFSDEGGYKLIAKPQESKEYCDLPMEIKNTICVLSLRGLDVLGVDNFL</sequence>
<evidence type="ECO:0000313" key="2">
    <source>
        <dbReference type="Proteomes" id="UP000539985"/>
    </source>
</evidence>
<dbReference type="EMBL" id="JACAQB010000006">
    <property type="protein sequence ID" value="NWB97034.1"/>
    <property type="molecule type" value="Genomic_DNA"/>
</dbReference>
<accession>A0A7Y7XBV0</accession>
<name>A0A7Y7XBV0_9PSED</name>
<organism evidence="1 2">
    <name type="scientific">Pseudomonas gingeri</name>
    <dbReference type="NCBI Taxonomy" id="117681"/>
    <lineage>
        <taxon>Bacteria</taxon>
        <taxon>Pseudomonadati</taxon>
        <taxon>Pseudomonadota</taxon>
        <taxon>Gammaproteobacteria</taxon>
        <taxon>Pseudomonadales</taxon>
        <taxon>Pseudomonadaceae</taxon>
        <taxon>Pseudomonas</taxon>
    </lineage>
</organism>
<comment type="caution">
    <text evidence="1">The sequence shown here is derived from an EMBL/GenBank/DDBJ whole genome shotgun (WGS) entry which is preliminary data.</text>
</comment>
<gene>
    <name evidence="1" type="ORF">HX882_14135</name>
</gene>